<dbReference type="SUPFAM" id="SSF109604">
    <property type="entry name" value="HD-domain/PDEase-like"/>
    <property type="match status" value="1"/>
</dbReference>
<dbReference type="GO" id="GO:0008832">
    <property type="term" value="F:dGTPase activity"/>
    <property type="evidence" value="ECO:0007669"/>
    <property type="project" value="TreeGrafter"/>
</dbReference>
<dbReference type="PANTHER" id="PTHR11373:SF4">
    <property type="entry name" value="DEOXYNUCLEOSIDE TRIPHOSPHATE TRIPHOSPHOHYDROLASE SAMHD1"/>
    <property type="match status" value="1"/>
</dbReference>
<protein>
    <recommendedName>
        <fullName evidence="3">Deoxynucleoside triphosphate triphosphohydrolase SAMHD1 homolog</fullName>
    </recommendedName>
</protein>
<gene>
    <name evidence="1" type="ORF">CCAM_LOCUS34942</name>
</gene>
<dbReference type="Proteomes" id="UP000595140">
    <property type="component" value="Unassembled WGS sequence"/>
</dbReference>
<dbReference type="AlphaFoldDB" id="A0A484MYC2"/>
<accession>A0A484MYC2</accession>
<dbReference type="Gene3D" id="1.10.3210.10">
    <property type="entry name" value="Hypothetical protein af1432"/>
    <property type="match status" value="1"/>
</dbReference>
<dbReference type="PANTHER" id="PTHR11373">
    <property type="entry name" value="DEOXYNUCLEOSIDE TRIPHOSPHATE TRIPHOSPHOHYDROLASE"/>
    <property type="match status" value="1"/>
</dbReference>
<dbReference type="EMBL" id="OOIL02004817">
    <property type="protein sequence ID" value="VFQ93166.1"/>
    <property type="molecule type" value="Genomic_DNA"/>
</dbReference>
<evidence type="ECO:0000313" key="2">
    <source>
        <dbReference type="Proteomes" id="UP000595140"/>
    </source>
</evidence>
<dbReference type="GO" id="GO:0006203">
    <property type="term" value="P:dGTP catabolic process"/>
    <property type="evidence" value="ECO:0007669"/>
    <property type="project" value="TreeGrafter"/>
</dbReference>
<reference evidence="1 2" key="1">
    <citation type="submission" date="2018-04" db="EMBL/GenBank/DDBJ databases">
        <authorList>
            <person name="Vogel A."/>
        </authorList>
    </citation>
    <scope>NUCLEOTIDE SEQUENCE [LARGE SCALE GENOMIC DNA]</scope>
</reference>
<name>A0A484MYC2_9ASTE</name>
<dbReference type="GO" id="GO:0005634">
    <property type="term" value="C:nucleus"/>
    <property type="evidence" value="ECO:0007669"/>
    <property type="project" value="TreeGrafter"/>
</dbReference>
<dbReference type="InterPro" id="IPR050135">
    <property type="entry name" value="dGTPase-like"/>
</dbReference>
<sequence length="226" mass="26382">MIIASESNQTNSLKEKQFLYDIVANGRNGIDVDKFDYIIRDSRACGLGCNFQFERILDAMHVIDNEICYRAKEYLTIHKLFYTRADLHRTVYMHSKVKAMELMVVDALVKANDYLQIASCIDEPAQYWQLDDTIVKTIETSSCPELKESRDLILRIRRRELYQFCNEFAVPKEKMDHFKPVTPQDVICSQSSNGNVPMLKEEDIVVTNVKIDLTRGRKNPLERYVW</sequence>
<organism evidence="1 2">
    <name type="scientific">Cuscuta campestris</name>
    <dbReference type="NCBI Taxonomy" id="132261"/>
    <lineage>
        <taxon>Eukaryota</taxon>
        <taxon>Viridiplantae</taxon>
        <taxon>Streptophyta</taxon>
        <taxon>Embryophyta</taxon>
        <taxon>Tracheophyta</taxon>
        <taxon>Spermatophyta</taxon>
        <taxon>Magnoliopsida</taxon>
        <taxon>eudicotyledons</taxon>
        <taxon>Gunneridae</taxon>
        <taxon>Pentapetalae</taxon>
        <taxon>asterids</taxon>
        <taxon>lamiids</taxon>
        <taxon>Solanales</taxon>
        <taxon>Convolvulaceae</taxon>
        <taxon>Cuscuteae</taxon>
        <taxon>Cuscuta</taxon>
        <taxon>Cuscuta subgen. Grammica</taxon>
        <taxon>Cuscuta sect. Cleistogrammica</taxon>
    </lineage>
</organism>
<keyword evidence="2" id="KW-1185">Reference proteome</keyword>
<evidence type="ECO:0000313" key="1">
    <source>
        <dbReference type="EMBL" id="VFQ93166.1"/>
    </source>
</evidence>
<evidence type="ECO:0008006" key="3">
    <source>
        <dbReference type="Google" id="ProtNLM"/>
    </source>
</evidence>
<proteinExistence type="predicted"/>
<dbReference type="OrthoDB" id="9991235at2759"/>